<name>A0ABT3TA21_9GAMM</name>
<evidence type="ECO:0000256" key="7">
    <source>
        <dbReference type="SAM" id="MobiDB-lite"/>
    </source>
</evidence>
<gene>
    <name evidence="11" type="ORF">EYC82_17545</name>
</gene>
<dbReference type="Pfam" id="PF05567">
    <property type="entry name" value="T4P_PilY1"/>
    <property type="match status" value="1"/>
</dbReference>
<dbReference type="InterPro" id="IPR036465">
    <property type="entry name" value="vWFA_dom_sf"/>
</dbReference>
<protein>
    <submittedName>
        <fullName evidence="11">VWA domain-containing protein</fullName>
    </submittedName>
</protein>
<keyword evidence="3" id="KW-1029">Fimbrium biogenesis</keyword>
<evidence type="ECO:0000256" key="3">
    <source>
        <dbReference type="ARBA" id="ARBA00022558"/>
    </source>
</evidence>
<dbReference type="Proteomes" id="UP001143304">
    <property type="component" value="Unassembled WGS sequence"/>
</dbReference>
<evidence type="ECO:0000256" key="6">
    <source>
        <dbReference type="ARBA" id="ARBA00023263"/>
    </source>
</evidence>
<proteinExistence type="inferred from homology"/>
<keyword evidence="4" id="KW-0479">Metal-binding</keyword>
<comment type="subcellular location">
    <subcellularLocation>
        <location evidence="1">Fimbrium</location>
    </subcellularLocation>
</comment>
<evidence type="ECO:0000256" key="5">
    <source>
        <dbReference type="ARBA" id="ARBA00022837"/>
    </source>
</evidence>
<comment type="caution">
    <text evidence="11">The sequence shown here is derived from an EMBL/GenBank/DDBJ whole genome shotgun (WGS) entry which is preliminary data.</text>
</comment>
<organism evidence="11 12">
    <name type="scientific">Candidatus Marimicrobium litorale</name>
    <dbReference type="NCBI Taxonomy" id="2518991"/>
    <lineage>
        <taxon>Bacteria</taxon>
        <taxon>Pseudomonadati</taxon>
        <taxon>Pseudomonadota</taxon>
        <taxon>Gammaproteobacteria</taxon>
        <taxon>Cellvibrionales</taxon>
        <taxon>Halieaceae</taxon>
        <taxon>Marimicrobium</taxon>
    </lineage>
</organism>
<evidence type="ECO:0000256" key="4">
    <source>
        <dbReference type="ARBA" id="ARBA00022723"/>
    </source>
</evidence>
<dbReference type="EMBL" id="SHNO01000002">
    <property type="protein sequence ID" value="MCX2979146.1"/>
    <property type="molecule type" value="Genomic_DNA"/>
</dbReference>
<dbReference type="SUPFAM" id="SSF50998">
    <property type="entry name" value="Quinoprotein alcohol dehydrogenase-like"/>
    <property type="match status" value="1"/>
</dbReference>
<dbReference type="InterPro" id="IPR002035">
    <property type="entry name" value="VWF_A"/>
</dbReference>
<dbReference type="InterPro" id="IPR011047">
    <property type="entry name" value="Quinoprotein_ADH-like_sf"/>
</dbReference>
<accession>A0ABT3TA21</accession>
<evidence type="ECO:0000256" key="2">
    <source>
        <dbReference type="ARBA" id="ARBA00008387"/>
    </source>
</evidence>
<evidence type="ECO:0000256" key="1">
    <source>
        <dbReference type="ARBA" id="ARBA00004561"/>
    </source>
</evidence>
<dbReference type="PROSITE" id="PS50234">
    <property type="entry name" value="VWFA"/>
    <property type="match status" value="1"/>
</dbReference>
<sequence>MAMFKVMSRIRKKAVSFMAPLAAAILVATPLWADDTEIFFGDLNGGGAATNVLFIIDTSGSMDNKDGTGQTRLSRVKDAMFEILGSLNNVNVGLMRFSNPGGPVIYPVTYIDKATDQGSGIVSTTSDVDAGDSDAVEDAATGVVLVDGNELLMGGVAGGGAGSDEFTITSTVDEPYEDAIEYNDGEVEFSAERNNGNWRPLELRGSNYKNFGLRFNGLDIPPGATILSAYLEMSNFKGAKNDQLIARIRGDFPPAWDFEEEDEDISGRVGAGSPTAFWTMESAGGGLPANGERLTSPDLKDLVQSLIDDNDWEGDEGYIDDIVLVIDCPDCAGSDKRRLYSVEGDASKSAKLTIRYTTGEEEIEPHVSGMRFGSVDIPLNVTVTSAKLVFEPLVANLSPAELTVSIEDNDSPALYEATSANVSGRSYSAGIDWDEDDDWTPGDTVQVDVTSIVNSHVKRSNWCGGDPMAFMVSGDGESRIAHSFDSATGSAPKLLVSYDRATLVPGGSCRAITFRKRVVADQDDGQTSGAGTAVATGGNTIQINATKYGLFRFTDLDIPVNAQVKSAYLRVYSAADTSSAANLSISIEEAGNSSTLTGETGVSGVDFFGSVGWTISDSWDTDASYQSPDIKGLVNAALNAGWNAGNSMLLRVSSTSGNRTFWAHEKYDQLRSAQLIISYVDDGTQGANTVREEMISAVNSLDARGYTPVQDTFYEAYQYYIGGDVVWGKFRGGHEANGEEMNYSNASSGPFTYARTSVEGAIKSDTWGGRELPYGCPGPDSSDGDCNDSNGYGKPKGEYLKGNPEYQSPIENYCQAESHIIMLTDGIANNPHSESFIKAIPGIGNCQSTGEDADDSDSQACVLELAELMHDEDMSLLEGKQTIITHTIGFNFSSDWLKDIAADGGGEYKEASDTAELITEIESILEYVLETNSSFVAPVAAINQFNRLTNLNDVYFAVFRPDSVPSWPGNLKKYRLGEVNGERNVLLGVDDNVSVVSDTTGFFKADSRSIWSAEADGANVDEGGAGAQIGLWSSRKVYTYLGDSSVLSADGNALDVANTALTATDLSVSDDNRDEQILWIRGKDVDDEDGDSVETENRYIMGDPLHSKPVAITYSSPDADDPSEDVSIFMGTNAGGIHGIDADNGSEHFMFMPKELLPSQVARRANSSGRNHIYGMDGSITAWTNDAGSDGITVGGDDFVRLYSGMRRGGRSLYALDVTSRENPRYMWHIDNSDSGFEELGQTWSRPIKGRVKLDGEDNPRDVLFFGGGYDPDKDSYFVNLPDSEGRAIFIVDAETGALIWSGGPSANFTKEFADMDYSIPATLAVADMDNDGIDDIIIVGDTGGQVWRFDIALNKTPAELVTGGVILDVAESGDVDQSSNRMFYHSPDVALVERDGSRNLAISIGTGKRPSPLGTAQNDRMYMLFQGAVFGPPAAYVKLTESDLYDTTENLIVEGDTDARNAATTALDVAAGWYFDLPGDGEKVLSTPLTFRDTVTFTTYMPSNAATSCSPKVGTSFVYQVNVLDATPVNDWDDIEGFSKEDRAYELKTPSIIDEPVIICTGAGCDLFTGAEKPPIDTLSSGSIIKTFWKQDQ</sequence>
<evidence type="ECO:0000313" key="11">
    <source>
        <dbReference type="EMBL" id="MCX2979146.1"/>
    </source>
</evidence>
<keyword evidence="6" id="KW-0281">Fimbrium</keyword>
<keyword evidence="8" id="KW-0732">Signal</keyword>
<dbReference type="Gene3D" id="3.40.50.410">
    <property type="entry name" value="von Willebrand factor, type A domain"/>
    <property type="match status" value="2"/>
</dbReference>
<comment type="similarity">
    <text evidence="2">Belongs to the PilY1 family.</text>
</comment>
<keyword evidence="12" id="KW-1185">Reference proteome</keyword>
<dbReference type="Pfam" id="PF13519">
    <property type="entry name" value="VWA_2"/>
    <property type="match status" value="1"/>
</dbReference>
<evidence type="ECO:0000259" key="9">
    <source>
        <dbReference type="PROSITE" id="PS50206"/>
    </source>
</evidence>
<feature type="region of interest" description="Disordered" evidence="7">
    <location>
        <begin position="775"/>
        <end position="796"/>
    </location>
</feature>
<feature type="domain" description="Rhodanese" evidence="9">
    <location>
        <begin position="1159"/>
        <end position="1192"/>
    </location>
</feature>
<keyword evidence="5" id="KW-0106">Calcium</keyword>
<reference evidence="11" key="1">
    <citation type="submission" date="2019-02" db="EMBL/GenBank/DDBJ databases">
        <authorList>
            <person name="Li S.-H."/>
        </authorList>
    </citation>
    <scope>NUCLEOTIDE SEQUENCE</scope>
    <source>
        <strain evidence="11">IMCC11814</strain>
    </source>
</reference>
<feature type="domain" description="VWFA" evidence="10">
    <location>
        <begin position="51"/>
        <end position="99"/>
    </location>
</feature>
<dbReference type="InterPro" id="IPR008707">
    <property type="entry name" value="B-propeller_PilY1"/>
</dbReference>
<dbReference type="InterPro" id="IPR001763">
    <property type="entry name" value="Rhodanese-like_dom"/>
</dbReference>
<evidence type="ECO:0000256" key="8">
    <source>
        <dbReference type="SAM" id="SignalP"/>
    </source>
</evidence>
<evidence type="ECO:0000313" key="12">
    <source>
        <dbReference type="Proteomes" id="UP001143304"/>
    </source>
</evidence>
<feature type="chain" id="PRO_5046389356" evidence="8">
    <location>
        <begin position="34"/>
        <end position="1594"/>
    </location>
</feature>
<evidence type="ECO:0000259" key="10">
    <source>
        <dbReference type="PROSITE" id="PS50234"/>
    </source>
</evidence>
<dbReference type="SUPFAM" id="SSF53300">
    <property type="entry name" value="vWA-like"/>
    <property type="match status" value="1"/>
</dbReference>
<dbReference type="PROSITE" id="PS50206">
    <property type="entry name" value="RHODANESE_3"/>
    <property type="match status" value="1"/>
</dbReference>
<feature type="signal peptide" evidence="8">
    <location>
        <begin position="1"/>
        <end position="33"/>
    </location>
</feature>